<reference evidence="15" key="1">
    <citation type="journal article" date="2023" name="Science">
        <title>Genome structures resolve the early diversification of teleost fishes.</title>
        <authorList>
            <person name="Parey E."/>
            <person name="Louis A."/>
            <person name="Montfort J."/>
            <person name="Bouchez O."/>
            <person name="Roques C."/>
            <person name="Iampietro C."/>
            <person name="Lluch J."/>
            <person name="Castinel A."/>
            <person name="Donnadieu C."/>
            <person name="Desvignes T."/>
            <person name="Floi Bucao C."/>
            <person name="Jouanno E."/>
            <person name="Wen M."/>
            <person name="Mejri S."/>
            <person name="Dirks R."/>
            <person name="Jansen H."/>
            <person name="Henkel C."/>
            <person name="Chen W.J."/>
            <person name="Zahm M."/>
            <person name="Cabau C."/>
            <person name="Klopp C."/>
            <person name="Thompson A.W."/>
            <person name="Robinson-Rechavi M."/>
            <person name="Braasch I."/>
            <person name="Lecointre G."/>
            <person name="Bobe J."/>
            <person name="Postlethwait J.H."/>
            <person name="Berthelot C."/>
            <person name="Roest Crollius H."/>
            <person name="Guiguen Y."/>
        </authorList>
    </citation>
    <scope>NUCLEOTIDE SEQUENCE</scope>
    <source>
        <strain evidence="15">WJC10195</strain>
    </source>
</reference>
<dbReference type="InterPro" id="IPR019821">
    <property type="entry name" value="Kinesin_motor_CS"/>
</dbReference>
<dbReference type="SUPFAM" id="SSF52540">
    <property type="entry name" value="P-loop containing nucleoside triphosphate hydrolases"/>
    <property type="match status" value="1"/>
</dbReference>
<evidence type="ECO:0000256" key="2">
    <source>
        <dbReference type="ARBA" id="ARBA00022490"/>
    </source>
</evidence>
<feature type="region of interest" description="Disordered" evidence="13">
    <location>
        <begin position="666"/>
        <end position="705"/>
    </location>
</feature>
<dbReference type="GO" id="GO:0005524">
    <property type="term" value="F:ATP binding"/>
    <property type="evidence" value="ECO:0007669"/>
    <property type="project" value="UniProtKB-UniRule"/>
</dbReference>
<dbReference type="GO" id="GO:0005634">
    <property type="term" value="C:nucleus"/>
    <property type="evidence" value="ECO:0007669"/>
    <property type="project" value="TreeGrafter"/>
</dbReference>
<dbReference type="EMBL" id="JAINUF010000018">
    <property type="protein sequence ID" value="KAJ8337521.1"/>
    <property type="molecule type" value="Genomic_DNA"/>
</dbReference>
<name>A0A9Q1EEV8_SYNKA</name>
<comment type="caution">
    <text evidence="15">The sequence shown here is derived from an EMBL/GenBank/DDBJ whole genome shotgun (WGS) entry which is preliminary data.</text>
</comment>
<dbReference type="GO" id="GO:0051231">
    <property type="term" value="P:spindle elongation"/>
    <property type="evidence" value="ECO:0007669"/>
    <property type="project" value="TreeGrafter"/>
</dbReference>
<dbReference type="PROSITE" id="PS00411">
    <property type="entry name" value="KINESIN_MOTOR_1"/>
    <property type="match status" value="1"/>
</dbReference>
<keyword evidence="7 12" id="KW-0175">Coiled coil</keyword>
<dbReference type="GO" id="GO:0072686">
    <property type="term" value="C:mitotic spindle"/>
    <property type="evidence" value="ECO:0007669"/>
    <property type="project" value="TreeGrafter"/>
</dbReference>
<keyword evidence="16" id="KW-1185">Reference proteome</keyword>
<dbReference type="PRINTS" id="PR00380">
    <property type="entry name" value="KINESINHEAVY"/>
</dbReference>
<proteinExistence type="inferred from homology"/>
<dbReference type="InterPro" id="IPR047149">
    <property type="entry name" value="KIF11-like"/>
</dbReference>
<keyword evidence="4 11" id="KW-0493">Microtubule</keyword>
<evidence type="ECO:0000256" key="6">
    <source>
        <dbReference type="ARBA" id="ARBA00022840"/>
    </source>
</evidence>
<evidence type="ECO:0000256" key="13">
    <source>
        <dbReference type="SAM" id="MobiDB-lite"/>
    </source>
</evidence>
<dbReference type="InterPro" id="IPR001752">
    <property type="entry name" value="Kinesin_motor_dom"/>
</dbReference>
<evidence type="ECO:0000259" key="14">
    <source>
        <dbReference type="PROSITE" id="PS50067"/>
    </source>
</evidence>
<accession>A0A9Q1EEV8</accession>
<sequence>MALSFAPPRVPLSDEDEGRAAVFESTAADLVGVAGSRRCATTLHEISNISPPAVALTMVTERKEDTDSRGSNEEEGGTERVRVYLRIRPLMEVEKEKGEEQGCVSVQDEETLLLRDPRESFNSKTPERGVSQSVHKFTFTQILGPDTTQQEFFECTMKENVRDVLLGENRLLYTYGVSNSGKTYTVQGTGREAGLLPRALVSIFGKLRGRLYDALDLKPFLCQGVRRLNCAEVRAEEVRRDSLLKEEEGSISQNSRLRGGASVSCDSGIGGVSSGSCITTQLEDSDSVCLDAEALSHSGGERLEEGVRFSVWVSFFEIYNEFLYDLLEPPPTLQSRKRTTLRLSDDRHGNPYVKDLTWVQVRSAEEAWKVLRIGRRNQSFASTHLNQTSSRSHSIFSLRLLHINPEGESGHSTHTSELTVCDLAGSERCKDQRIGERMKEANNINTSLHTLGRCITALRNNQSNRSRLPLVVPFRDSKLTRVLQGFFSGRGHSCMVVNINPCSSTYDETLQALKFSAIATQLVHSPSSKTHVAYIQSLLRAHGLQTNESAREEGGECSQAEEGDVTMFDSEELMRAIAVLKQEVQRQREEKEELEARVREQVCSEMMEVIARMENDFSETLESERALMEERYEDKIKNLHKSLKRFYAQEIEDRDEQIEQLAADLRRSAEAGSEASGALPYPDTPRPPRRQASSVCSSSSSSSSFSSFSLAEELSRVQAELDQCRSELQEKTLELRRYQGLLSLPAPSSTLTSAVDRKLEEGQRCLRQLRLDLQGMGRDLQYAERACCHNTSGERLRLLLANTDSTLAKQDQALGELQNSLLLVKMDLRKKTDRLAQLKATSPPRAPPAPGTCAKRGCGGAELGGGENHRPEKRPFLRSPVKGRVPPRNAPTTPATPHSRVLHSHQRSPAPGPAPHHKGRGCVF</sequence>
<dbReference type="OrthoDB" id="2403182at2759"/>
<dbReference type="PANTHER" id="PTHR47970">
    <property type="entry name" value="KINESIN-LIKE PROTEIN KIF11"/>
    <property type="match status" value="1"/>
</dbReference>
<keyword evidence="5 10" id="KW-0547">Nucleotide-binding</keyword>
<evidence type="ECO:0000313" key="15">
    <source>
        <dbReference type="EMBL" id="KAJ8337521.1"/>
    </source>
</evidence>
<feature type="binding site" evidence="10">
    <location>
        <begin position="176"/>
        <end position="183"/>
    </location>
    <ligand>
        <name>ATP</name>
        <dbReference type="ChEBI" id="CHEBI:30616"/>
    </ligand>
</feature>
<evidence type="ECO:0000256" key="4">
    <source>
        <dbReference type="ARBA" id="ARBA00022701"/>
    </source>
</evidence>
<dbReference type="PROSITE" id="PS50067">
    <property type="entry name" value="KINESIN_MOTOR_2"/>
    <property type="match status" value="1"/>
</dbReference>
<evidence type="ECO:0000313" key="16">
    <source>
        <dbReference type="Proteomes" id="UP001152622"/>
    </source>
</evidence>
<dbReference type="GO" id="GO:0090307">
    <property type="term" value="P:mitotic spindle assembly"/>
    <property type="evidence" value="ECO:0007669"/>
    <property type="project" value="TreeGrafter"/>
</dbReference>
<evidence type="ECO:0000256" key="12">
    <source>
        <dbReference type="SAM" id="Coils"/>
    </source>
</evidence>
<protein>
    <recommendedName>
        <fullName evidence="11">Kinesin-like protein</fullName>
    </recommendedName>
</protein>
<feature type="compositionally biased region" description="Gly residues" evidence="13">
    <location>
        <begin position="857"/>
        <end position="866"/>
    </location>
</feature>
<keyword evidence="8 10" id="KW-0505">Motor protein</keyword>
<keyword evidence="6 10" id="KW-0067">ATP-binding</keyword>
<feature type="coiled-coil region" evidence="12">
    <location>
        <begin position="714"/>
        <end position="741"/>
    </location>
</feature>
<evidence type="ECO:0000256" key="9">
    <source>
        <dbReference type="ARBA" id="ARBA00023212"/>
    </source>
</evidence>
<dbReference type="InterPro" id="IPR036961">
    <property type="entry name" value="Kinesin_motor_dom_sf"/>
</dbReference>
<evidence type="ECO:0000256" key="11">
    <source>
        <dbReference type="RuleBase" id="RU000394"/>
    </source>
</evidence>
<evidence type="ECO:0000256" key="5">
    <source>
        <dbReference type="ARBA" id="ARBA00022741"/>
    </source>
</evidence>
<organism evidence="15 16">
    <name type="scientific">Synaphobranchus kaupii</name>
    <name type="common">Kaup's arrowtooth eel</name>
    <dbReference type="NCBI Taxonomy" id="118154"/>
    <lineage>
        <taxon>Eukaryota</taxon>
        <taxon>Metazoa</taxon>
        <taxon>Chordata</taxon>
        <taxon>Craniata</taxon>
        <taxon>Vertebrata</taxon>
        <taxon>Euteleostomi</taxon>
        <taxon>Actinopterygii</taxon>
        <taxon>Neopterygii</taxon>
        <taxon>Teleostei</taxon>
        <taxon>Anguilliformes</taxon>
        <taxon>Synaphobranchidae</taxon>
        <taxon>Synaphobranchus</taxon>
    </lineage>
</organism>
<keyword evidence="9" id="KW-0206">Cytoskeleton</keyword>
<evidence type="ECO:0000256" key="10">
    <source>
        <dbReference type="PROSITE-ProRule" id="PRU00283"/>
    </source>
</evidence>
<dbReference type="Gene3D" id="3.40.850.10">
    <property type="entry name" value="Kinesin motor domain"/>
    <property type="match status" value="1"/>
</dbReference>
<dbReference type="CDD" id="cd21787">
    <property type="entry name" value="RBD_KIF20A"/>
    <property type="match status" value="1"/>
</dbReference>
<comment type="subcellular location">
    <subcellularLocation>
        <location evidence="1">Cytoplasm</location>
        <location evidence="1">Cytoskeleton</location>
        <location evidence="1">Spindle</location>
    </subcellularLocation>
</comment>
<dbReference type="PANTHER" id="PTHR47970:SF29">
    <property type="entry name" value="KINESIN FAMILY MEMBER 20B"/>
    <property type="match status" value="1"/>
</dbReference>
<keyword evidence="2" id="KW-0963">Cytoplasm</keyword>
<dbReference type="Proteomes" id="UP001152622">
    <property type="component" value="Chromosome 18"/>
</dbReference>
<evidence type="ECO:0000256" key="8">
    <source>
        <dbReference type="ARBA" id="ARBA00023175"/>
    </source>
</evidence>
<dbReference type="FunFam" id="3.40.850.10:FF:000095">
    <property type="entry name" value="Kinesin-like protein"/>
    <property type="match status" value="1"/>
</dbReference>
<dbReference type="GO" id="GO:0008017">
    <property type="term" value="F:microtubule binding"/>
    <property type="evidence" value="ECO:0007669"/>
    <property type="project" value="InterPro"/>
</dbReference>
<evidence type="ECO:0000256" key="1">
    <source>
        <dbReference type="ARBA" id="ARBA00004186"/>
    </source>
</evidence>
<dbReference type="InterPro" id="IPR027417">
    <property type="entry name" value="P-loop_NTPase"/>
</dbReference>
<dbReference type="AlphaFoldDB" id="A0A9Q1EEV8"/>
<feature type="compositionally biased region" description="Basic residues" evidence="13">
    <location>
        <begin position="915"/>
        <end position="924"/>
    </location>
</feature>
<evidence type="ECO:0000256" key="7">
    <source>
        <dbReference type="ARBA" id="ARBA00023054"/>
    </source>
</evidence>
<comment type="similarity">
    <text evidence="10 11">Belongs to the TRAFAC class myosin-kinesin ATPase superfamily. Kinesin family.</text>
</comment>
<dbReference type="GO" id="GO:0007018">
    <property type="term" value="P:microtubule-based movement"/>
    <property type="evidence" value="ECO:0007669"/>
    <property type="project" value="InterPro"/>
</dbReference>
<dbReference type="Pfam" id="PF00225">
    <property type="entry name" value="Kinesin"/>
    <property type="match status" value="1"/>
</dbReference>
<feature type="domain" description="Kinesin motor" evidence="14">
    <location>
        <begin position="80"/>
        <end position="522"/>
    </location>
</feature>
<dbReference type="GO" id="GO:0005876">
    <property type="term" value="C:spindle microtubule"/>
    <property type="evidence" value="ECO:0007669"/>
    <property type="project" value="TreeGrafter"/>
</dbReference>
<dbReference type="GO" id="GO:0008574">
    <property type="term" value="F:plus-end-directed microtubule motor activity"/>
    <property type="evidence" value="ECO:0007669"/>
    <property type="project" value="TreeGrafter"/>
</dbReference>
<keyword evidence="3" id="KW-0597">Phosphoprotein</keyword>
<dbReference type="SMART" id="SM00129">
    <property type="entry name" value="KISc"/>
    <property type="match status" value="1"/>
</dbReference>
<gene>
    <name evidence="15" type="ORF">SKAU_G00364870</name>
</gene>
<feature type="compositionally biased region" description="Low complexity" evidence="13">
    <location>
        <begin position="693"/>
        <end position="705"/>
    </location>
</feature>
<evidence type="ECO:0000256" key="3">
    <source>
        <dbReference type="ARBA" id="ARBA00022553"/>
    </source>
</evidence>
<feature type="region of interest" description="Disordered" evidence="13">
    <location>
        <begin position="838"/>
        <end position="924"/>
    </location>
</feature>